<feature type="domain" description="Response regulatory" evidence="3">
    <location>
        <begin position="6"/>
        <end position="119"/>
    </location>
</feature>
<dbReference type="Gene3D" id="3.40.50.2300">
    <property type="match status" value="1"/>
</dbReference>
<dbReference type="KEGG" id="mliy:RYJ27_07075"/>
<gene>
    <name evidence="4" type="ORF">RYJ27_07075</name>
</gene>
<dbReference type="InterPro" id="IPR039420">
    <property type="entry name" value="WalR-like"/>
</dbReference>
<dbReference type="PROSITE" id="PS50110">
    <property type="entry name" value="RESPONSE_REGULATORY"/>
    <property type="match status" value="1"/>
</dbReference>
<organism evidence="4 5">
    <name type="scientific">Microbacterium limosum</name>
    <dbReference type="NCBI Taxonomy" id="3079935"/>
    <lineage>
        <taxon>Bacteria</taxon>
        <taxon>Bacillati</taxon>
        <taxon>Actinomycetota</taxon>
        <taxon>Actinomycetes</taxon>
        <taxon>Micrococcales</taxon>
        <taxon>Microbacteriaceae</taxon>
        <taxon>Microbacterium</taxon>
    </lineage>
</organism>
<dbReference type="InterPro" id="IPR001789">
    <property type="entry name" value="Sig_transdc_resp-reg_receiver"/>
</dbReference>
<dbReference type="PANTHER" id="PTHR48111:SF59">
    <property type="entry name" value="TRANSCRIPTIONAL REGULATORY PROTEIN BAER"/>
    <property type="match status" value="1"/>
</dbReference>
<dbReference type="GO" id="GO:0000976">
    <property type="term" value="F:transcription cis-regulatory region binding"/>
    <property type="evidence" value="ECO:0007669"/>
    <property type="project" value="TreeGrafter"/>
</dbReference>
<evidence type="ECO:0000256" key="1">
    <source>
        <dbReference type="ARBA" id="ARBA00023125"/>
    </source>
</evidence>
<dbReference type="SMART" id="SM00448">
    <property type="entry name" value="REC"/>
    <property type="match status" value="1"/>
</dbReference>
<proteinExistence type="predicted"/>
<sequence length="129" mass="14063">MDHPRVAVVVEDDADIRFLISAVLEQSGFQVVSASSGPEGVDAVRTHAPVITTLDVSMPGFDGHEAARRIRAFSDTYIVMITARAEQIDSLQGIQAGADEYITKPFRPRDLRARIAALLEKPRASRSSD</sequence>
<dbReference type="EMBL" id="CP137080">
    <property type="protein sequence ID" value="WOQ68501.1"/>
    <property type="molecule type" value="Genomic_DNA"/>
</dbReference>
<dbReference type="AlphaFoldDB" id="A0AAU0MES7"/>
<evidence type="ECO:0000259" key="3">
    <source>
        <dbReference type="PROSITE" id="PS50110"/>
    </source>
</evidence>
<accession>A0AAU0MES7</accession>
<dbReference type="PANTHER" id="PTHR48111">
    <property type="entry name" value="REGULATOR OF RPOS"/>
    <property type="match status" value="1"/>
</dbReference>
<feature type="modified residue" description="4-aspartylphosphate" evidence="2">
    <location>
        <position position="55"/>
    </location>
</feature>
<dbReference type="GO" id="GO:0000156">
    <property type="term" value="F:phosphorelay response regulator activity"/>
    <property type="evidence" value="ECO:0007669"/>
    <property type="project" value="TreeGrafter"/>
</dbReference>
<keyword evidence="5" id="KW-1185">Reference proteome</keyword>
<dbReference type="CDD" id="cd17574">
    <property type="entry name" value="REC_OmpR"/>
    <property type="match status" value="1"/>
</dbReference>
<keyword evidence="1" id="KW-0238">DNA-binding</keyword>
<dbReference type="SUPFAM" id="SSF52172">
    <property type="entry name" value="CheY-like"/>
    <property type="match status" value="1"/>
</dbReference>
<keyword evidence="2" id="KW-0597">Phosphoprotein</keyword>
<evidence type="ECO:0000313" key="5">
    <source>
        <dbReference type="Proteomes" id="UP001329313"/>
    </source>
</evidence>
<dbReference type="Pfam" id="PF00072">
    <property type="entry name" value="Response_reg"/>
    <property type="match status" value="1"/>
</dbReference>
<dbReference type="GO" id="GO:0032993">
    <property type="term" value="C:protein-DNA complex"/>
    <property type="evidence" value="ECO:0007669"/>
    <property type="project" value="TreeGrafter"/>
</dbReference>
<evidence type="ECO:0000256" key="2">
    <source>
        <dbReference type="PROSITE-ProRule" id="PRU00169"/>
    </source>
</evidence>
<protein>
    <submittedName>
        <fullName evidence="4">Response regulator</fullName>
    </submittedName>
</protein>
<dbReference type="Proteomes" id="UP001329313">
    <property type="component" value="Chromosome"/>
</dbReference>
<name>A0AAU0MES7_9MICO</name>
<reference evidence="4 5" key="1">
    <citation type="submission" date="2023-10" db="EMBL/GenBank/DDBJ databases">
        <title>Y20.</title>
        <authorList>
            <person name="Zhang G."/>
            <person name="Ding Y."/>
        </authorList>
    </citation>
    <scope>NUCLEOTIDE SEQUENCE [LARGE SCALE GENOMIC DNA]</scope>
    <source>
        <strain evidence="4 5">Y20</strain>
    </source>
</reference>
<dbReference type="InterPro" id="IPR011006">
    <property type="entry name" value="CheY-like_superfamily"/>
</dbReference>
<evidence type="ECO:0000313" key="4">
    <source>
        <dbReference type="EMBL" id="WOQ68501.1"/>
    </source>
</evidence>
<dbReference type="RefSeq" id="WP_330169668.1">
    <property type="nucleotide sequence ID" value="NZ_CP137080.1"/>
</dbReference>
<dbReference type="GO" id="GO:0006355">
    <property type="term" value="P:regulation of DNA-templated transcription"/>
    <property type="evidence" value="ECO:0007669"/>
    <property type="project" value="TreeGrafter"/>
</dbReference>
<dbReference type="GO" id="GO:0005829">
    <property type="term" value="C:cytosol"/>
    <property type="evidence" value="ECO:0007669"/>
    <property type="project" value="TreeGrafter"/>
</dbReference>